<dbReference type="GeneID" id="31080814"/>
<organism evidence="3">
    <name type="scientific">Gracilaria firma</name>
    <dbReference type="NCBI Taxonomy" id="2510791"/>
    <lineage>
        <taxon>Eukaryota</taxon>
        <taxon>Rhodophyta</taxon>
        <taxon>Florideophyceae</taxon>
        <taxon>Rhodymeniophycidae</taxon>
        <taxon>Gracilariales</taxon>
        <taxon>Gracilariaceae</taxon>
        <taxon>Gracilaria</taxon>
    </lineage>
</organism>
<feature type="transmembrane region" description="Helical" evidence="2">
    <location>
        <begin position="63"/>
        <end position="90"/>
    </location>
</feature>
<evidence type="ECO:0000313" key="3">
    <source>
        <dbReference type="EMBL" id="APR74439.1"/>
    </source>
</evidence>
<name>A0A1P8D6L3_9FLOR</name>
<keyword evidence="2" id="KW-1133">Transmembrane helix</keyword>
<reference evidence="3" key="1">
    <citation type="submission" date="2016-07" db="EMBL/GenBank/DDBJ databases">
        <authorList>
            <person name="Ng P.-K."/>
            <person name="Lin S.-M."/>
        </authorList>
    </citation>
    <scope>NUCLEOTIDE SEQUENCE</scope>
</reference>
<dbReference type="RefSeq" id="YP_009346904.1">
    <property type="nucleotide sequence ID" value="NC_033877.1"/>
</dbReference>
<keyword evidence="2" id="KW-0812">Transmembrane</keyword>
<geneLocation type="plastid" evidence="3"/>
<proteinExistence type="predicted"/>
<keyword evidence="2" id="KW-0472">Membrane</keyword>
<keyword evidence="3" id="KW-0934">Plastid</keyword>
<evidence type="ECO:0000256" key="2">
    <source>
        <dbReference type="SAM" id="Phobius"/>
    </source>
</evidence>
<reference evidence="3" key="2">
    <citation type="journal article" date="2017" name="BMC Genomics">
        <title>Complete chloroplast genome of Gracilaria firma (Gracilariaceae, Rhodophyta), with discussion on the use of chloroplast phylogenomics in the subclass Rhodymeniophycidae.</title>
        <authorList>
            <person name="Ng P.K."/>
            <person name="Lin S.M."/>
            <person name="Lim P.E."/>
            <person name="Liu L.C."/>
            <person name="Chen C.M."/>
            <person name="Pai T.W."/>
        </authorList>
    </citation>
    <scope>NUCLEOTIDE SEQUENCE</scope>
</reference>
<evidence type="ECO:0000256" key="1">
    <source>
        <dbReference type="SAM" id="MobiDB-lite"/>
    </source>
</evidence>
<accession>A0A1P8D6L3</accession>
<dbReference type="AlphaFoldDB" id="A0A1P8D6L3"/>
<dbReference type="EMBL" id="KX601051">
    <property type="protein sequence ID" value="APR74439.1"/>
    <property type="molecule type" value="Genomic_DNA"/>
</dbReference>
<protein>
    <submittedName>
        <fullName evidence="3">Uncharacterized protein</fullName>
    </submittedName>
</protein>
<sequence>MCKGAGNLFNMLFRRNIDSVPNPNNDNIANITLPSISRLDNEINHWNLDNNGEFNTKLNLNTLNFFGCLVFILLFVIYFFMFSSLFLYLLEKISVSTNNLKSIVDMTLASTGMNSMTTANNTKLNSGQSDVNQQNDNFLMY</sequence>
<feature type="region of interest" description="Disordered" evidence="1">
    <location>
        <begin position="119"/>
        <end position="141"/>
    </location>
</feature>